<comment type="cofactor">
    <cofactor evidence="11">
        <name>Zn(2+)</name>
        <dbReference type="ChEBI" id="CHEBI:29105"/>
    </cofactor>
    <text evidence="11">Binds 2 Zn(2+) ions per monomer.</text>
</comment>
<dbReference type="EMBL" id="RQZF01000013">
    <property type="protein sequence ID" value="RRC94551.1"/>
    <property type="molecule type" value="Genomic_DNA"/>
</dbReference>
<dbReference type="GO" id="GO:0031072">
    <property type="term" value="F:heat shock protein binding"/>
    <property type="evidence" value="ECO:0007669"/>
    <property type="project" value="InterPro"/>
</dbReference>
<keyword evidence="2 11" id="KW-0235">DNA replication</keyword>
<dbReference type="Pfam" id="PF00684">
    <property type="entry name" value="DnaJ_CXXCXGXG"/>
    <property type="match status" value="1"/>
</dbReference>
<dbReference type="NCBIfam" id="NF008035">
    <property type="entry name" value="PRK10767.1"/>
    <property type="match status" value="1"/>
</dbReference>
<dbReference type="Gene3D" id="1.10.287.110">
    <property type="entry name" value="DnaJ domain"/>
    <property type="match status" value="1"/>
</dbReference>
<dbReference type="CDD" id="cd10719">
    <property type="entry name" value="DnaJ_zf"/>
    <property type="match status" value="1"/>
</dbReference>
<dbReference type="PANTHER" id="PTHR43096">
    <property type="entry name" value="DNAJ HOMOLOG 1, MITOCHONDRIAL-RELATED"/>
    <property type="match status" value="1"/>
</dbReference>
<gene>
    <name evidence="11 15" type="primary">dnaJ</name>
    <name evidence="15" type="ORF">EII11_09560</name>
</gene>
<dbReference type="GO" id="GO:0005524">
    <property type="term" value="F:ATP binding"/>
    <property type="evidence" value="ECO:0007669"/>
    <property type="project" value="InterPro"/>
</dbReference>
<keyword evidence="8 11" id="KW-0143">Chaperone</keyword>
<dbReference type="SUPFAM" id="SSF57938">
    <property type="entry name" value="DnaJ/Hsp40 cysteine-rich domain"/>
    <property type="match status" value="1"/>
</dbReference>
<comment type="similarity">
    <text evidence="9 11">Belongs to the DnaJ family.</text>
</comment>
<feature type="binding site" evidence="11">
    <location>
        <position position="154"/>
    </location>
    <ligand>
        <name>Zn(2+)</name>
        <dbReference type="ChEBI" id="CHEBI:29105"/>
        <label>2</label>
    </ligand>
</feature>
<comment type="caution">
    <text evidence="15">The sequence shown here is derived from an EMBL/GenBank/DDBJ whole genome shotgun (WGS) entry which is preliminary data.</text>
</comment>
<keyword evidence="5 11" id="KW-0863">Zinc-finger</keyword>
<dbReference type="InterPro" id="IPR008971">
    <property type="entry name" value="HSP40/DnaJ_pept-bd"/>
</dbReference>
<reference evidence="15 16" key="1">
    <citation type="submission" date="2018-11" db="EMBL/GenBank/DDBJ databases">
        <title>Genomes From Bacteria Associated with the Canine Oral Cavity: a Test Case for Automated Genome-Based Taxonomic Assignment.</title>
        <authorList>
            <person name="Coil D.A."/>
            <person name="Jospin G."/>
            <person name="Darling A.E."/>
            <person name="Wallis C."/>
            <person name="Davis I.J."/>
            <person name="Harris S."/>
            <person name="Eisen J.A."/>
            <person name="Holcombe L.J."/>
            <person name="O'Flynn C."/>
        </authorList>
    </citation>
    <scope>NUCLEOTIDE SEQUENCE [LARGE SCALE GENOMIC DNA]</scope>
    <source>
        <strain evidence="15 16">OH770</strain>
    </source>
</reference>
<evidence type="ECO:0000256" key="5">
    <source>
        <dbReference type="ARBA" id="ARBA00022771"/>
    </source>
</evidence>
<keyword evidence="6 11" id="KW-0862">Zinc</keyword>
<feature type="binding site" evidence="11">
    <location>
        <position position="180"/>
    </location>
    <ligand>
        <name>Zn(2+)</name>
        <dbReference type="ChEBI" id="CHEBI:29105"/>
        <label>2</label>
    </ligand>
</feature>
<feature type="domain" description="J" evidence="13">
    <location>
        <begin position="3"/>
        <end position="66"/>
    </location>
</feature>
<dbReference type="PRINTS" id="PR00625">
    <property type="entry name" value="JDOMAIN"/>
</dbReference>
<evidence type="ECO:0000256" key="12">
    <source>
        <dbReference type="PROSITE-ProRule" id="PRU00546"/>
    </source>
</evidence>
<dbReference type="InterPro" id="IPR001623">
    <property type="entry name" value="DnaJ_domain"/>
</dbReference>
<feature type="binding site" evidence="11">
    <location>
        <position position="194"/>
    </location>
    <ligand>
        <name>Zn(2+)</name>
        <dbReference type="ChEBI" id="CHEBI:29105"/>
        <label>1</label>
    </ligand>
</feature>
<keyword evidence="4 11" id="KW-0677">Repeat</keyword>
<dbReference type="Proteomes" id="UP000280444">
    <property type="component" value="Unassembled WGS sequence"/>
</dbReference>
<evidence type="ECO:0000256" key="10">
    <source>
        <dbReference type="ARBA" id="ARBA00067609"/>
    </source>
</evidence>
<evidence type="ECO:0000256" key="3">
    <source>
        <dbReference type="ARBA" id="ARBA00022723"/>
    </source>
</evidence>
<keyword evidence="16" id="KW-1185">Reference proteome</keyword>
<comment type="subunit">
    <text evidence="11">Homodimer.</text>
</comment>
<feature type="binding site" evidence="11">
    <location>
        <position position="183"/>
    </location>
    <ligand>
        <name>Zn(2+)</name>
        <dbReference type="ChEBI" id="CHEBI:29105"/>
        <label>2</label>
    </ligand>
</feature>
<evidence type="ECO:0000313" key="15">
    <source>
        <dbReference type="EMBL" id="RRC94551.1"/>
    </source>
</evidence>
<dbReference type="AlphaFoldDB" id="A0A3P1SBA6"/>
<dbReference type="Pfam" id="PF01556">
    <property type="entry name" value="DnaJ_C"/>
    <property type="match status" value="1"/>
</dbReference>
<dbReference type="InterPro" id="IPR012724">
    <property type="entry name" value="DnaJ"/>
</dbReference>
<accession>A0A3P1SBA6</accession>
<dbReference type="PANTHER" id="PTHR43096:SF48">
    <property type="entry name" value="CHAPERONE PROTEIN DNAJ"/>
    <property type="match status" value="1"/>
</dbReference>
<dbReference type="GO" id="GO:0009408">
    <property type="term" value="P:response to heat"/>
    <property type="evidence" value="ECO:0007669"/>
    <property type="project" value="InterPro"/>
</dbReference>
<dbReference type="SUPFAM" id="SSF49493">
    <property type="entry name" value="HSP40/DnaJ peptide-binding domain"/>
    <property type="match status" value="2"/>
</dbReference>
<feature type="binding site" evidence="11">
    <location>
        <position position="137"/>
    </location>
    <ligand>
        <name>Zn(2+)</name>
        <dbReference type="ChEBI" id="CHEBI:29105"/>
        <label>1</label>
    </ligand>
</feature>
<dbReference type="GO" id="GO:0006260">
    <property type="term" value="P:DNA replication"/>
    <property type="evidence" value="ECO:0007669"/>
    <property type="project" value="UniProtKB-KW"/>
</dbReference>
<evidence type="ECO:0000313" key="16">
    <source>
        <dbReference type="Proteomes" id="UP000280444"/>
    </source>
</evidence>
<evidence type="ECO:0000256" key="11">
    <source>
        <dbReference type="HAMAP-Rule" id="MF_01152"/>
    </source>
</evidence>
<dbReference type="GO" id="GO:0005737">
    <property type="term" value="C:cytoplasm"/>
    <property type="evidence" value="ECO:0007669"/>
    <property type="project" value="UniProtKB-SubCell"/>
</dbReference>
<protein>
    <recommendedName>
        <fullName evidence="10 11">Chaperone protein DnaJ</fullName>
    </recommendedName>
</protein>
<dbReference type="FunFam" id="2.10.230.10:FF:000002">
    <property type="entry name" value="Molecular chaperone DnaJ"/>
    <property type="match status" value="1"/>
</dbReference>
<dbReference type="InterPro" id="IPR018253">
    <property type="entry name" value="DnaJ_domain_CS"/>
</dbReference>
<dbReference type="CDD" id="cd06257">
    <property type="entry name" value="DnaJ"/>
    <property type="match status" value="1"/>
</dbReference>
<dbReference type="Pfam" id="PF00226">
    <property type="entry name" value="DnaJ"/>
    <property type="match status" value="1"/>
</dbReference>
<dbReference type="GO" id="GO:0051082">
    <property type="term" value="F:unfolded protein binding"/>
    <property type="evidence" value="ECO:0007669"/>
    <property type="project" value="UniProtKB-UniRule"/>
</dbReference>
<dbReference type="InterPro" id="IPR001305">
    <property type="entry name" value="HSP_DnaJ_Cys-rich_dom"/>
</dbReference>
<organism evidence="15 16">
    <name type="scientific">Schaalia canis</name>
    <dbReference type="NCBI Taxonomy" id="100469"/>
    <lineage>
        <taxon>Bacteria</taxon>
        <taxon>Bacillati</taxon>
        <taxon>Actinomycetota</taxon>
        <taxon>Actinomycetes</taxon>
        <taxon>Actinomycetales</taxon>
        <taxon>Actinomycetaceae</taxon>
        <taxon>Schaalia</taxon>
    </lineage>
</organism>
<dbReference type="PROSITE" id="PS50076">
    <property type="entry name" value="DNAJ_2"/>
    <property type="match status" value="1"/>
</dbReference>
<dbReference type="SUPFAM" id="SSF46565">
    <property type="entry name" value="Chaperone J-domain"/>
    <property type="match status" value="1"/>
</dbReference>
<keyword evidence="3 11" id="KW-0479">Metal-binding</keyword>
<comment type="function">
    <text evidence="11">Participates actively in the response to hyperosmotic and heat shock by preventing the aggregation of stress-denatured proteins and by disaggregating proteins, also in an autonomous, DnaK-independent fashion. Unfolded proteins bind initially to DnaJ; upon interaction with the DnaJ-bound protein, DnaK hydrolyzes its bound ATP, resulting in the formation of a stable complex. GrpE releases ADP from DnaK; ATP binding to DnaK triggers the release of the substrate protein, thus completing the reaction cycle. Several rounds of ATP-dependent interactions between DnaJ, DnaK and GrpE are required for fully efficient folding. Also involved, together with DnaK and GrpE, in the DNA replication of plasmids through activation of initiation proteins.</text>
</comment>
<comment type="domain">
    <text evidence="11">The J domain is necessary and sufficient to stimulate DnaK ATPase activity. Zinc center 1 plays an important role in the autonomous, DnaK-independent chaperone activity of DnaJ. Zinc center 2 is essential for interaction with DnaK and for DnaJ activity.</text>
</comment>
<dbReference type="OrthoDB" id="9779889at2"/>
<dbReference type="FunFam" id="2.60.260.20:FF:000005">
    <property type="entry name" value="Chaperone protein dnaJ 1, mitochondrial"/>
    <property type="match status" value="1"/>
</dbReference>
<dbReference type="GO" id="GO:0042026">
    <property type="term" value="P:protein refolding"/>
    <property type="evidence" value="ECO:0007669"/>
    <property type="project" value="TreeGrafter"/>
</dbReference>
<evidence type="ECO:0000256" key="2">
    <source>
        <dbReference type="ARBA" id="ARBA00022705"/>
    </source>
</evidence>
<dbReference type="Gene3D" id="2.10.230.10">
    <property type="entry name" value="Heat shock protein DnaJ, cysteine-rich domain"/>
    <property type="match status" value="1"/>
</dbReference>
<evidence type="ECO:0000259" key="14">
    <source>
        <dbReference type="PROSITE" id="PS51188"/>
    </source>
</evidence>
<feature type="binding site" evidence="11">
    <location>
        <position position="197"/>
    </location>
    <ligand>
        <name>Zn(2+)</name>
        <dbReference type="ChEBI" id="CHEBI:29105"/>
        <label>1</label>
    </ligand>
</feature>
<name>A0A3P1SBA6_9ACTO</name>
<sequence>MKDYYEILGVTREATPEEIKKAYRKKARQLHPDYAGPESEEAFKDLSLAYETLSDPEKRQLYDIGGPEAARNGGMGGGDPFGAFGDIFSMFTGGFGASGPTPRARRGQDQLLGVDITLEEATFGIHKDVNVNTWVRCEVCDGSATQPGTHPVTCSTCGGKGSVSRIQRSILGDIRTQMPCATCEGHGTTIPNPCQECSGQGRVRSRRSVTVNIPAGVEHGTRIRLSGQGEVGPSGGPAGDLYLEVREKKHATFTRRGDDLHTWITIPMTTAALGTDFDLQTFDGSERVTLKPGTQPNDQVSLKGLGVGHLNRAGRGDLYVHINVEIPTKLDARSVELLTELADIRGDVRIEPTRNEQSMFERLRDKLTGQ</sequence>
<dbReference type="SMART" id="SM00271">
    <property type="entry name" value="DnaJ"/>
    <property type="match status" value="1"/>
</dbReference>
<evidence type="ECO:0000259" key="13">
    <source>
        <dbReference type="PROSITE" id="PS50076"/>
    </source>
</evidence>
<feature type="binding site" evidence="11">
    <location>
        <position position="140"/>
    </location>
    <ligand>
        <name>Zn(2+)</name>
        <dbReference type="ChEBI" id="CHEBI:29105"/>
        <label>1</label>
    </ligand>
</feature>
<dbReference type="PROSITE" id="PS51188">
    <property type="entry name" value="ZF_CR"/>
    <property type="match status" value="1"/>
</dbReference>
<dbReference type="CDD" id="cd10747">
    <property type="entry name" value="DnaJ_C"/>
    <property type="match status" value="1"/>
</dbReference>
<dbReference type="InterPro" id="IPR002939">
    <property type="entry name" value="DnaJ_C"/>
</dbReference>
<evidence type="ECO:0000256" key="1">
    <source>
        <dbReference type="ARBA" id="ARBA00022490"/>
    </source>
</evidence>
<dbReference type="HAMAP" id="MF_01152">
    <property type="entry name" value="DnaJ"/>
    <property type="match status" value="1"/>
</dbReference>
<evidence type="ECO:0000256" key="9">
    <source>
        <dbReference type="ARBA" id="ARBA00061004"/>
    </source>
</evidence>
<dbReference type="GO" id="GO:0008270">
    <property type="term" value="F:zinc ion binding"/>
    <property type="evidence" value="ECO:0007669"/>
    <property type="project" value="UniProtKB-UniRule"/>
</dbReference>
<dbReference type="InterPro" id="IPR036869">
    <property type="entry name" value="J_dom_sf"/>
</dbReference>
<proteinExistence type="inferred from homology"/>
<feature type="domain" description="CR-type" evidence="14">
    <location>
        <begin position="124"/>
        <end position="206"/>
    </location>
</feature>
<evidence type="ECO:0000256" key="8">
    <source>
        <dbReference type="ARBA" id="ARBA00023186"/>
    </source>
</evidence>
<evidence type="ECO:0000256" key="6">
    <source>
        <dbReference type="ARBA" id="ARBA00022833"/>
    </source>
</evidence>
<dbReference type="InterPro" id="IPR036410">
    <property type="entry name" value="HSP_DnaJ_Cys-rich_dom_sf"/>
</dbReference>
<dbReference type="RefSeq" id="WP_124872111.1">
    <property type="nucleotide sequence ID" value="NZ_RQZF01000013.1"/>
</dbReference>
<dbReference type="Gene3D" id="2.60.260.20">
    <property type="entry name" value="Urease metallochaperone UreE, N-terminal domain"/>
    <property type="match status" value="2"/>
</dbReference>
<evidence type="ECO:0000256" key="4">
    <source>
        <dbReference type="ARBA" id="ARBA00022737"/>
    </source>
</evidence>
<dbReference type="PROSITE" id="PS00636">
    <property type="entry name" value="DNAJ_1"/>
    <property type="match status" value="1"/>
</dbReference>
<comment type="subcellular location">
    <subcellularLocation>
        <location evidence="11">Cytoplasm</location>
    </subcellularLocation>
</comment>
<feature type="binding site" evidence="11">
    <location>
        <position position="157"/>
    </location>
    <ligand>
        <name>Zn(2+)</name>
        <dbReference type="ChEBI" id="CHEBI:29105"/>
        <label>2</label>
    </ligand>
</feature>
<comment type="caution">
    <text evidence="11">Lacks conserved residue(s) required for the propagation of feature annotation.</text>
</comment>
<keyword evidence="1 11" id="KW-0963">Cytoplasm</keyword>
<feature type="zinc finger region" description="CR-type" evidence="12">
    <location>
        <begin position="124"/>
        <end position="206"/>
    </location>
</feature>
<evidence type="ECO:0000256" key="7">
    <source>
        <dbReference type="ARBA" id="ARBA00023016"/>
    </source>
</evidence>
<keyword evidence="7 11" id="KW-0346">Stress response</keyword>